<evidence type="ECO:0000256" key="3">
    <source>
        <dbReference type="ARBA" id="ARBA00022703"/>
    </source>
</evidence>
<proteinExistence type="inferred from homology"/>
<evidence type="ECO:0000256" key="1">
    <source>
        <dbReference type="ARBA" id="ARBA00004123"/>
    </source>
</evidence>
<dbReference type="InterPro" id="IPR012346">
    <property type="entry name" value="p53/RUNT-type_TF_DNA-bd_sf"/>
</dbReference>
<evidence type="ECO:0000256" key="10">
    <source>
        <dbReference type="ARBA" id="ARBA00023242"/>
    </source>
</evidence>
<keyword evidence="4 11" id="KW-0479">Metal-binding</keyword>
<dbReference type="Gene3D" id="2.60.40.720">
    <property type="match status" value="1"/>
</dbReference>
<evidence type="ECO:0000256" key="7">
    <source>
        <dbReference type="ARBA" id="ARBA00023125"/>
    </source>
</evidence>
<feature type="binding site" evidence="11">
    <location>
        <position position="290"/>
    </location>
    <ligand>
        <name>Zn(2+)</name>
        <dbReference type="ChEBI" id="CHEBI:29105"/>
    </ligand>
</feature>
<dbReference type="PRINTS" id="PR00386">
    <property type="entry name" value="P53SUPPRESSR"/>
</dbReference>
<keyword evidence="9" id="KW-0804">Transcription</keyword>
<dbReference type="GO" id="GO:0005634">
    <property type="term" value="C:nucleus"/>
    <property type="evidence" value="ECO:0007669"/>
    <property type="project" value="UniProtKB-SubCell"/>
</dbReference>
<sequence length="442" mass="48824">MVDNVEPTINTFLQAKQYKSLLDDVREENTSCFLSPLGTGEDSQDNFLPSDMRPYGQSFPFIPSSQAPVDLPTSTSPNPPAYPHNIPCSPGLVSVHRSSSSISPINTAPYETSSTYSDASTPGTPAASSPNMVPNYMYQPQPQSRLPQIPSTTEYPGDLNFQISFGPITESASKSATWTYSDVCKKLYVNLNSYCPIKFKTSQAPPHKTYLRAVAVFKGSTNLHDVVKRCPNHMENSNDGSAPNNHFMRSNNPAAGYHTCPESSRHSIIIPYSGPQVGTEYVTEMFAFMCFSSCASGPSRRPVEVIFTLEREGQTLGRRVVEIRVCACPGRDRKSDERIACGEPSSSQGAKRTRKGSKGPLSKRRRTSFRSHEEEYSVSTRNYHVYEILQDMKDNLDEKFESWNIQSPEHSTVLSTSEDEGEQPSTSGSPGALYKRVGQSSM</sequence>
<keyword evidence="3" id="KW-0053">Apoptosis</keyword>
<feature type="region of interest" description="Disordered" evidence="13">
    <location>
        <begin position="334"/>
        <end position="374"/>
    </location>
</feature>
<evidence type="ECO:0000256" key="9">
    <source>
        <dbReference type="ARBA" id="ARBA00023163"/>
    </source>
</evidence>
<organism evidence="15 16">
    <name type="scientific">Stylophora pistillata</name>
    <name type="common">Smooth cauliflower coral</name>
    <dbReference type="NCBI Taxonomy" id="50429"/>
    <lineage>
        <taxon>Eukaryota</taxon>
        <taxon>Metazoa</taxon>
        <taxon>Cnidaria</taxon>
        <taxon>Anthozoa</taxon>
        <taxon>Hexacorallia</taxon>
        <taxon>Scleractinia</taxon>
        <taxon>Astrocoeniina</taxon>
        <taxon>Pocilloporidae</taxon>
        <taxon>Stylophora</taxon>
    </lineage>
</organism>
<dbReference type="GO" id="GO:0000981">
    <property type="term" value="F:DNA-binding transcription factor activity, RNA polymerase II-specific"/>
    <property type="evidence" value="ECO:0007669"/>
    <property type="project" value="TreeGrafter"/>
</dbReference>
<dbReference type="Pfam" id="PF00870">
    <property type="entry name" value="P53"/>
    <property type="match status" value="1"/>
</dbReference>
<dbReference type="InterPro" id="IPR011615">
    <property type="entry name" value="p53_DNA-bd"/>
</dbReference>
<dbReference type="GO" id="GO:0000978">
    <property type="term" value="F:RNA polymerase II cis-regulatory region sequence-specific DNA binding"/>
    <property type="evidence" value="ECO:0007669"/>
    <property type="project" value="TreeGrafter"/>
</dbReference>
<accession>A0A2B4RUE6</accession>
<evidence type="ECO:0000256" key="8">
    <source>
        <dbReference type="ARBA" id="ARBA00023159"/>
    </source>
</evidence>
<evidence type="ECO:0000256" key="6">
    <source>
        <dbReference type="ARBA" id="ARBA00023015"/>
    </source>
</evidence>
<keyword evidence="5 11" id="KW-0862">Zinc</keyword>
<dbReference type="OrthoDB" id="5915660at2759"/>
<dbReference type="AlphaFoldDB" id="A0A2B4RUE6"/>
<dbReference type="EMBL" id="LSMT01000317">
    <property type="protein sequence ID" value="PFX20429.1"/>
    <property type="molecule type" value="Genomic_DNA"/>
</dbReference>
<feature type="site" description="Interaction with DNA" evidence="12">
    <location>
        <position position="174"/>
    </location>
</feature>
<feature type="binding site" evidence="11">
    <location>
        <position position="233"/>
    </location>
    <ligand>
        <name>Zn(2+)</name>
        <dbReference type="ChEBI" id="CHEBI:29105"/>
    </ligand>
</feature>
<dbReference type="InterPro" id="IPR002117">
    <property type="entry name" value="p53_tumour_suppressor"/>
</dbReference>
<feature type="binding site" evidence="11">
    <location>
        <position position="230"/>
    </location>
    <ligand>
        <name>Zn(2+)</name>
        <dbReference type="ChEBI" id="CHEBI:29105"/>
    </ligand>
</feature>
<evidence type="ECO:0000259" key="14">
    <source>
        <dbReference type="Pfam" id="PF00870"/>
    </source>
</evidence>
<evidence type="ECO:0000313" key="16">
    <source>
        <dbReference type="Proteomes" id="UP000225706"/>
    </source>
</evidence>
<feature type="domain" description="p53 DNA-binding" evidence="14">
    <location>
        <begin position="152"/>
        <end position="338"/>
    </location>
</feature>
<evidence type="ECO:0000256" key="2">
    <source>
        <dbReference type="ARBA" id="ARBA00006167"/>
    </source>
</evidence>
<dbReference type="SUPFAM" id="SSF49417">
    <property type="entry name" value="p53-like transcription factors"/>
    <property type="match status" value="1"/>
</dbReference>
<evidence type="ECO:0000256" key="4">
    <source>
        <dbReference type="ARBA" id="ARBA00022723"/>
    </source>
</evidence>
<dbReference type="PANTHER" id="PTHR11447:SF16">
    <property type="entry name" value="P53 PROTEIN LONG FORM VARIANT 1"/>
    <property type="match status" value="1"/>
</dbReference>
<feature type="compositionally biased region" description="Polar residues" evidence="13">
    <location>
        <begin position="109"/>
        <end position="127"/>
    </location>
</feature>
<keyword evidence="6" id="KW-0805">Transcription regulation</keyword>
<evidence type="ECO:0000256" key="11">
    <source>
        <dbReference type="PIRSR" id="PIRSR602117-1"/>
    </source>
</evidence>
<keyword evidence="10" id="KW-0539">Nucleus</keyword>
<comment type="caution">
    <text evidence="15">The sequence shown here is derived from an EMBL/GenBank/DDBJ whole genome shotgun (WGS) entry which is preliminary data.</text>
</comment>
<dbReference type="STRING" id="50429.A0A2B4RUE6"/>
<evidence type="ECO:0000256" key="5">
    <source>
        <dbReference type="ARBA" id="ARBA00022833"/>
    </source>
</evidence>
<reference evidence="16" key="1">
    <citation type="journal article" date="2017" name="bioRxiv">
        <title>Comparative analysis of the genomes of Stylophora pistillata and Acropora digitifera provides evidence for extensive differences between species of corals.</title>
        <authorList>
            <person name="Voolstra C.R."/>
            <person name="Li Y."/>
            <person name="Liew Y.J."/>
            <person name="Baumgarten S."/>
            <person name="Zoccola D."/>
            <person name="Flot J.-F."/>
            <person name="Tambutte S."/>
            <person name="Allemand D."/>
            <person name="Aranda M."/>
        </authorList>
    </citation>
    <scope>NUCLEOTIDE SEQUENCE [LARGE SCALE GENOMIC DNA]</scope>
</reference>
<keyword evidence="16" id="KW-1185">Reference proteome</keyword>
<dbReference type="GO" id="GO:0006915">
    <property type="term" value="P:apoptotic process"/>
    <property type="evidence" value="ECO:0007669"/>
    <property type="project" value="UniProtKB-KW"/>
</dbReference>
<evidence type="ECO:0000313" key="15">
    <source>
        <dbReference type="EMBL" id="PFX20429.1"/>
    </source>
</evidence>
<feature type="region of interest" description="Disordered" evidence="13">
    <location>
        <begin position="400"/>
        <end position="442"/>
    </location>
</feature>
<feature type="region of interest" description="Disordered" evidence="13">
    <location>
        <begin position="104"/>
        <end position="127"/>
    </location>
</feature>
<protein>
    <submittedName>
        <fullName evidence="15">Tumor protein p73</fullName>
    </submittedName>
</protein>
<dbReference type="InterPro" id="IPR008967">
    <property type="entry name" value="p53-like_TF_DNA-bd_sf"/>
</dbReference>
<dbReference type="PANTHER" id="PTHR11447">
    <property type="entry name" value="CELLULAR TUMOR ANTIGEN P53"/>
    <property type="match status" value="1"/>
</dbReference>
<dbReference type="GO" id="GO:0046872">
    <property type="term" value="F:metal ion binding"/>
    <property type="evidence" value="ECO:0007669"/>
    <property type="project" value="UniProtKB-KW"/>
</dbReference>
<gene>
    <name evidence="15" type="primary">TP73</name>
    <name evidence="15" type="ORF">AWC38_SpisGene15109</name>
</gene>
<comment type="subcellular location">
    <subcellularLocation>
        <location evidence="1">Nucleus</location>
    </subcellularLocation>
</comment>
<feature type="binding site" evidence="11">
    <location>
        <position position="294"/>
    </location>
    <ligand>
        <name>Zn(2+)</name>
        <dbReference type="ChEBI" id="CHEBI:29105"/>
    </ligand>
</feature>
<evidence type="ECO:0000256" key="12">
    <source>
        <dbReference type="PIRSR" id="PIRSR602117-2"/>
    </source>
</evidence>
<evidence type="ECO:0000256" key="13">
    <source>
        <dbReference type="SAM" id="MobiDB-lite"/>
    </source>
</evidence>
<feature type="compositionally biased region" description="Polar residues" evidence="13">
    <location>
        <begin position="403"/>
        <end position="416"/>
    </location>
</feature>
<comment type="similarity">
    <text evidence="2">Belongs to the p53 family.</text>
</comment>
<dbReference type="CDD" id="cd08367">
    <property type="entry name" value="P53"/>
    <property type="match status" value="1"/>
</dbReference>
<keyword evidence="7" id="KW-0238">DNA-binding</keyword>
<dbReference type="Proteomes" id="UP000225706">
    <property type="component" value="Unassembled WGS sequence"/>
</dbReference>
<keyword evidence="8" id="KW-0010">Activator</keyword>
<comment type="cofactor">
    <cofactor evidence="11">
        <name>Zn(2+)</name>
        <dbReference type="ChEBI" id="CHEBI:29105"/>
    </cofactor>
    <text evidence="11">Binds 1 zinc ion per subunit.</text>
</comment>
<feature type="compositionally biased region" description="Basic residues" evidence="13">
    <location>
        <begin position="351"/>
        <end position="369"/>
    </location>
</feature>
<name>A0A2B4RUE6_STYPI</name>